<dbReference type="PANTHER" id="PTHR34582:SF6">
    <property type="entry name" value="UPF0702 TRANSMEMBRANE PROTEIN YCAP"/>
    <property type="match status" value="1"/>
</dbReference>
<organism evidence="9 10">
    <name type="scientific">Thermopolyspora flexuosa</name>
    <dbReference type="NCBI Taxonomy" id="103836"/>
    <lineage>
        <taxon>Bacteria</taxon>
        <taxon>Bacillati</taxon>
        <taxon>Actinomycetota</taxon>
        <taxon>Actinomycetes</taxon>
        <taxon>Streptosporangiales</taxon>
        <taxon>Streptosporangiaceae</taxon>
        <taxon>Thermopolyspora</taxon>
    </lineage>
</organism>
<dbReference type="AlphaFoldDB" id="A0A543J496"/>
<name>A0A543J496_9ACTN</name>
<feature type="domain" description="YetF-like N-terminal transmembrane" evidence="8">
    <location>
        <begin position="12"/>
        <end position="74"/>
    </location>
</feature>
<dbReference type="InterPro" id="IPR048454">
    <property type="entry name" value="YetF_N"/>
</dbReference>
<accession>A0A543J496</accession>
<evidence type="ECO:0000259" key="8">
    <source>
        <dbReference type="Pfam" id="PF20730"/>
    </source>
</evidence>
<evidence type="ECO:0000256" key="6">
    <source>
        <dbReference type="ARBA" id="ARBA00023136"/>
    </source>
</evidence>
<keyword evidence="4" id="KW-0812">Transmembrane</keyword>
<protein>
    <submittedName>
        <fullName evidence="9">Uncharacterized protein DUF421</fullName>
    </submittedName>
</protein>
<comment type="caution">
    <text evidence="9">The sequence shown here is derived from an EMBL/GenBank/DDBJ whole genome shotgun (WGS) entry which is preliminary data.</text>
</comment>
<gene>
    <name evidence="9" type="ORF">FHX40_4412</name>
</gene>
<evidence type="ECO:0000256" key="3">
    <source>
        <dbReference type="ARBA" id="ARBA00022475"/>
    </source>
</evidence>
<keyword evidence="3" id="KW-1003">Cell membrane</keyword>
<sequence>MDAILRAAAIYLALLVIFRISGKRTLAQVTTFDFVLLLVISEATQQALLGEDFSVTMAVLVILTFVTLDRIADYLGWRFPRLGLVIDGAPVVLIERGRPLEDRMRQHQLDLEQILQEARTTQGIRSTDEIDYAILERSGAISVIPRRD</sequence>
<evidence type="ECO:0000259" key="7">
    <source>
        <dbReference type="Pfam" id="PF04239"/>
    </source>
</evidence>
<dbReference type="InterPro" id="IPR023090">
    <property type="entry name" value="UPF0702_alpha/beta_dom_sf"/>
</dbReference>
<dbReference type="Proteomes" id="UP000319213">
    <property type="component" value="Unassembled WGS sequence"/>
</dbReference>
<proteinExistence type="inferred from homology"/>
<evidence type="ECO:0000256" key="5">
    <source>
        <dbReference type="ARBA" id="ARBA00022989"/>
    </source>
</evidence>
<evidence type="ECO:0000313" key="10">
    <source>
        <dbReference type="Proteomes" id="UP000319213"/>
    </source>
</evidence>
<dbReference type="EMBL" id="VFPQ01000001">
    <property type="protein sequence ID" value="TQM77641.1"/>
    <property type="molecule type" value="Genomic_DNA"/>
</dbReference>
<evidence type="ECO:0000256" key="4">
    <source>
        <dbReference type="ARBA" id="ARBA00022692"/>
    </source>
</evidence>
<dbReference type="PANTHER" id="PTHR34582">
    <property type="entry name" value="UPF0702 TRANSMEMBRANE PROTEIN YCAP"/>
    <property type="match status" value="1"/>
</dbReference>
<dbReference type="Gene3D" id="3.30.240.20">
    <property type="entry name" value="bsu07140 like domains"/>
    <property type="match status" value="1"/>
</dbReference>
<dbReference type="Pfam" id="PF04239">
    <property type="entry name" value="DUF421"/>
    <property type="match status" value="1"/>
</dbReference>
<comment type="similarity">
    <text evidence="2">Belongs to the UPF0702 family.</text>
</comment>
<reference evidence="9 10" key="1">
    <citation type="submission" date="2019-06" db="EMBL/GenBank/DDBJ databases">
        <title>Sequencing the genomes of 1000 actinobacteria strains.</title>
        <authorList>
            <person name="Klenk H.-P."/>
        </authorList>
    </citation>
    <scope>NUCLEOTIDE SEQUENCE [LARGE SCALE GENOMIC DNA]</scope>
    <source>
        <strain evidence="9 10">DSM 43186</strain>
    </source>
</reference>
<keyword evidence="10" id="KW-1185">Reference proteome</keyword>
<dbReference type="OrthoDB" id="9778331at2"/>
<dbReference type="GO" id="GO:0005886">
    <property type="term" value="C:plasma membrane"/>
    <property type="evidence" value="ECO:0007669"/>
    <property type="project" value="UniProtKB-SubCell"/>
</dbReference>
<evidence type="ECO:0000313" key="9">
    <source>
        <dbReference type="EMBL" id="TQM77641.1"/>
    </source>
</evidence>
<feature type="domain" description="YetF C-terminal" evidence="7">
    <location>
        <begin position="80"/>
        <end position="148"/>
    </location>
</feature>
<dbReference type="InterPro" id="IPR007353">
    <property type="entry name" value="DUF421"/>
</dbReference>
<dbReference type="RefSeq" id="WP_142261340.1">
    <property type="nucleotide sequence ID" value="NZ_BMPV01000002.1"/>
</dbReference>
<evidence type="ECO:0000256" key="2">
    <source>
        <dbReference type="ARBA" id="ARBA00006448"/>
    </source>
</evidence>
<keyword evidence="5" id="KW-1133">Transmembrane helix</keyword>
<comment type="subcellular location">
    <subcellularLocation>
        <location evidence="1">Cell membrane</location>
        <topology evidence="1">Multi-pass membrane protein</topology>
    </subcellularLocation>
</comment>
<keyword evidence="6" id="KW-0472">Membrane</keyword>
<evidence type="ECO:0000256" key="1">
    <source>
        <dbReference type="ARBA" id="ARBA00004651"/>
    </source>
</evidence>
<dbReference type="Pfam" id="PF20730">
    <property type="entry name" value="YetF_N"/>
    <property type="match status" value="1"/>
</dbReference>